<evidence type="ECO:0000313" key="1">
    <source>
        <dbReference type="EMBL" id="GII77500.1"/>
    </source>
</evidence>
<protein>
    <submittedName>
        <fullName evidence="1">Uncharacterized protein</fullName>
    </submittedName>
</protein>
<proteinExistence type="predicted"/>
<reference evidence="1" key="1">
    <citation type="submission" date="2021-01" db="EMBL/GenBank/DDBJ databases">
        <title>Whole genome shotgun sequence of Sphaerisporangium rufum NBRC 109079.</title>
        <authorList>
            <person name="Komaki H."/>
            <person name="Tamura T."/>
        </authorList>
    </citation>
    <scope>NUCLEOTIDE SEQUENCE</scope>
    <source>
        <strain evidence="1">NBRC 109079</strain>
    </source>
</reference>
<comment type="caution">
    <text evidence="1">The sequence shown here is derived from an EMBL/GenBank/DDBJ whole genome shotgun (WGS) entry which is preliminary data.</text>
</comment>
<dbReference type="Proteomes" id="UP000655287">
    <property type="component" value="Unassembled WGS sequence"/>
</dbReference>
<sequence>MFDTLGRPSTIGAGEPMPASITHLRETYGKHWLVSDAVGGGWYAVRRHGVSRALLQRGLSNVRCAATLDELAGHLAAESLLESRLAVVSPDAEPAAVLDAS</sequence>
<keyword evidence="2" id="KW-1185">Reference proteome</keyword>
<name>A0A919R348_9ACTN</name>
<dbReference type="RefSeq" id="WP_203984415.1">
    <property type="nucleotide sequence ID" value="NZ_BOOU01000036.1"/>
</dbReference>
<dbReference type="AlphaFoldDB" id="A0A919R348"/>
<gene>
    <name evidence="1" type="ORF">Sru01_24820</name>
</gene>
<evidence type="ECO:0000313" key="2">
    <source>
        <dbReference type="Proteomes" id="UP000655287"/>
    </source>
</evidence>
<accession>A0A919R348</accession>
<dbReference type="EMBL" id="BOOU01000036">
    <property type="protein sequence ID" value="GII77500.1"/>
    <property type="molecule type" value="Genomic_DNA"/>
</dbReference>
<organism evidence="1 2">
    <name type="scientific">Sphaerisporangium rufum</name>
    <dbReference type="NCBI Taxonomy" id="1381558"/>
    <lineage>
        <taxon>Bacteria</taxon>
        <taxon>Bacillati</taxon>
        <taxon>Actinomycetota</taxon>
        <taxon>Actinomycetes</taxon>
        <taxon>Streptosporangiales</taxon>
        <taxon>Streptosporangiaceae</taxon>
        <taxon>Sphaerisporangium</taxon>
    </lineage>
</organism>